<evidence type="ECO:0000313" key="3">
    <source>
        <dbReference type="Proteomes" id="UP001589733"/>
    </source>
</evidence>
<comment type="caution">
    <text evidence="2">The sequence shown here is derived from an EMBL/GenBank/DDBJ whole genome shotgun (WGS) entry which is preliminary data.</text>
</comment>
<sequence length="103" mass="10928">MTSALRPPELRRGAVLERSFNVPGNPDTPEWLERQSRVTGGAQAALMLSRPLILLPVLLLVGVALASLLSLALPFPASLCFTLTAYALGYGLLLLGQTGRDTA</sequence>
<feature type="transmembrane region" description="Helical" evidence="1">
    <location>
        <begin position="52"/>
        <end position="69"/>
    </location>
</feature>
<dbReference type="EMBL" id="JBHLYR010000041">
    <property type="protein sequence ID" value="MFB9992847.1"/>
    <property type="molecule type" value="Genomic_DNA"/>
</dbReference>
<gene>
    <name evidence="2" type="ORF">ACFFLM_12810</name>
</gene>
<organism evidence="2 3">
    <name type="scientific">Deinococcus oregonensis</name>
    <dbReference type="NCBI Taxonomy" id="1805970"/>
    <lineage>
        <taxon>Bacteria</taxon>
        <taxon>Thermotogati</taxon>
        <taxon>Deinococcota</taxon>
        <taxon>Deinococci</taxon>
        <taxon>Deinococcales</taxon>
        <taxon>Deinococcaceae</taxon>
        <taxon>Deinococcus</taxon>
    </lineage>
</organism>
<evidence type="ECO:0000256" key="1">
    <source>
        <dbReference type="SAM" id="Phobius"/>
    </source>
</evidence>
<accession>A0ABV6AZC4</accession>
<feature type="transmembrane region" description="Helical" evidence="1">
    <location>
        <begin position="75"/>
        <end position="95"/>
    </location>
</feature>
<dbReference type="Proteomes" id="UP001589733">
    <property type="component" value="Unassembled WGS sequence"/>
</dbReference>
<name>A0ABV6AZC4_9DEIO</name>
<keyword evidence="1" id="KW-0472">Membrane</keyword>
<proteinExistence type="predicted"/>
<dbReference type="RefSeq" id="WP_380010527.1">
    <property type="nucleotide sequence ID" value="NZ_JBHLYR010000041.1"/>
</dbReference>
<keyword evidence="1" id="KW-0812">Transmembrane</keyword>
<keyword evidence="1" id="KW-1133">Transmembrane helix</keyword>
<evidence type="ECO:0000313" key="2">
    <source>
        <dbReference type="EMBL" id="MFB9992847.1"/>
    </source>
</evidence>
<protein>
    <submittedName>
        <fullName evidence="2">Uncharacterized protein</fullName>
    </submittedName>
</protein>
<reference evidence="2 3" key="1">
    <citation type="submission" date="2024-09" db="EMBL/GenBank/DDBJ databases">
        <authorList>
            <person name="Sun Q."/>
            <person name="Mori K."/>
        </authorList>
    </citation>
    <scope>NUCLEOTIDE SEQUENCE [LARGE SCALE GENOMIC DNA]</scope>
    <source>
        <strain evidence="2 3">JCM 13503</strain>
    </source>
</reference>
<keyword evidence="3" id="KW-1185">Reference proteome</keyword>